<feature type="region of interest" description="Disordered" evidence="1">
    <location>
        <begin position="100"/>
        <end position="135"/>
    </location>
</feature>
<comment type="caution">
    <text evidence="2">The sequence shown here is derived from an EMBL/GenBank/DDBJ whole genome shotgun (WGS) entry which is preliminary data.</text>
</comment>
<reference evidence="2 3" key="1">
    <citation type="submission" date="2017-10" db="EMBL/GenBank/DDBJ databases">
        <title>Sequencing the genomes of 1000 actinobacteria strains.</title>
        <authorList>
            <person name="Klenk H.-P."/>
        </authorList>
    </citation>
    <scope>NUCLEOTIDE SEQUENCE [LARGE SCALE GENOMIC DNA]</scope>
    <source>
        <strain evidence="2 3">DSM 46092</strain>
    </source>
</reference>
<feature type="compositionally biased region" description="Gly residues" evidence="1">
    <location>
        <begin position="408"/>
        <end position="427"/>
    </location>
</feature>
<gene>
    <name evidence="2" type="ORF">ATK36_2638</name>
</gene>
<dbReference type="Proteomes" id="UP000243542">
    <property type="component" value="Unassembled WGS sequence"/>
</dbReference>
<dbReference type="EMBL" id="PDJK01000002">
    <property type="protein sequence ID" value="PFG47592.1"/>
    <property type="molecule type" value="Genomic_DNA"/>
</dbReference>
<keyword evidence="3" id="KW-1185">Reference proteome</keyword>
<accession>A0A2A9FAL7</accession>
<feature type="compositionally biased region" description="Basic and acidic residues" evidence="1">
    <location>
        <begin position="516"/>
        <end position="532"/>
    </location>
</feature>
<feature type="compositionally biased region" description="Pro residues" evidence="1">
    <location>
        <begin position="430"/>
        <end position="447"/>
    </location>
</feature>
<feature type="compositionally biased region" description="Basic and acidic residues" evidence="1">
    <location>
        <begin position="474"/>
        <end position="483"/>
    </location>
</feature>
<organism evidence="2 3">
    <name type="scientific">Amycolatopsis sulphurea</name>
    <dbReference type="NCBI Taxonomy" id="76022"/>
    <lineage>
        <taxon>Bacteria</taxon>
        <taxon>Bacillati</taxon>
        <taxon>Actinomycetota</taxon>
        <taxon>Actinomycetes</taxon>
        <taxon>Pseudonocardiales</taxon>
        <taxon>Pseudonocardiaceae</taxon>
        <taxon>Amycolatopsis</taxon>
    </lineage>
</organism>
<dbReference type="AlphaFoldDB" id="A0A2A9FAL7"/>
<evidence type="ECO:0000256" key="1">
    <source>
        <dbReference type="SAM" id="MobiDB-lite"/>
    </source>
</evidence>
<feature type="region of interest" description="Disordered" evidence="1">
    <location>
        <begin position="392"/>
        <end position="841"/>
    </location>
</feature>
<dbReference type="RefSeq" id="WP_098511548.1">
    <property type="nucleotide sequence ID" value="NZ_JBIAKZ010000026.1"/>
</dbReference>
<feature type="compositionally biased region" description="Basic and acidic residues" evidence="1">
    <location>
        <begin position="100"/>
        <end position="123"/>
    </location>
</feature>
<feature type="compositionally biased region" description="Polar residues" evidence="1">
    <location>
        <begin position="724"/>
        <end position="735"/>
    </location>
</feature>
<name>A0A2A9FAL7_9PSEU</name>
<proteinExistence type="predicted"/>
<evidence type="ECO:0008006" key="4">
    <source>
        <dbReference type="Google" id="ProtNLM"/>
    </source>
</evidence>
<feature type="compositionally biased region" description="Pro residues" evidence="1">
    <location>
        <begin position="649"/>
        <end position="667"/>
    </location>
</feature>
<protein>
    <recommendedName>
        <fullName evidence="4">Type VII secretion system (Wss) protein ESAT-6</fullName>
    </recommendedName>
</protein>
<feature type="compositionally biased region" description="Polar residues" evidence="1">
    <location>
        <begin position="767"/>
        <end position="786"/>
    </location>
</feature>
<evidence type="ECO:0000313" key="3">
    <source>
        <dbReference type="Proteomes" id="UP000243542"/>
    </source>
</evidence>
<feature type="compositionally biased region" description="Low complexity" evidence="1">
    <location>
        <begin position="548"/>
        <end position="561"/>
    </location>
</feature>
<dbReference type="Gene3D" id="1.10.287.1060">
    <property type="entry name" value="ESAT-6-like"/>
    <property type="match status" value="1"/>
</dbReference>
<evidence type="ECO:0000313" key="2">
    <source>
        <dbReference type="EMBL" id="PFG47592.1"/>
    </source>
</evidence>
<sequence>MSASAGDNIPSKQEVQEIIYDPRLVGNDTGRDLALRYLDYVEDVSDPSEYGFKDKEDFNHWRDMLKDKFHISEGDVNWADSYSSTVENAYNNAKALYDKGQEDDRKADKKAADDAKSKLDDQGSRASKTDAGAGSSDEILDLGKAGMRTFDVFVPLFNRAVAVVGTYQPANKDDLYKLYDEQRKIPFTKFTAGADEFTALATAVQNASTNVTGELQTDLANWEGSAAEQAKSYQKNYTEDAKAVSDAATHAAEAVRSACGSIGKACRDKANWVIKYRVDALGPVTAQDLDRIIRIAELRSNASQDDFKHCAKFLDQQSKDLIDDDDCDLNKETVNHIVDQCTQYCRDNFGKFFDGYLRDFKTMCTNTHTAVDGAWKALTDFLMQLPEDPFANLSSIPADSGGTQQPSTGGGTQSGGPGTGTGSGGGSSAPPQPQPPSPQPPAPPPAVDPDANPVTHQPLETDPKTGQPYPIDPRTGEAIKPDAEQPETVTVQQGAHKLSLSEPGTDGRMGISVDDGSGHAKDYQLDFGDRPGGHSPGHPDPGAGGPDQPGANTGVPTRPGTDPGGTQPGDSPKYQPGPDGKIHIDDAGLKITAERPGGPDGPTVVTVDDGTGEPVTYTLSDHDNPADPSHLAQSGAQPQADPARLPADPSQPQPDPTQQDPAPPPGDPVHRGTLPLEDPAQGGTVHSGQDVAPQHDHAASPATQPMPATARHELPDVPVAQTGPDDSTAAQSVLNPFSAEDGIGRPMDDPLGTAPSAGDHGGAGMTGHSSTVELGNTPSGNDDQQPSSVMGMMGGGLGSAPSGGDQERSSNPYRAPGGLFGSGSSGRRISGSLDDDTTSTR</sequence>